<evidence type="ECO:0000313" key="2">
    <source>
        <dbReference type="Proteomes" id="UP000659084"/>
    </source>
</evidence>
<dbReference type="KEGG" id="sfg:AV650_17375"/>
<dbReference type="SUPFAM" id="SSF51197">
    <property type="entry name" value="Clavaminate synthase-like"/>
    <property type="match status" value="1"/>
</dbReference>
<dbReference type="PANTHER" id="PTHR34986">
    <property type="entry name" value="EVOLVED BETA-GALACTOSIDASE SUBUNIT BETA"/>
    <property type="match status" value="1"/>
</dbReference>
<dbReference type="EMBL" id="JACNYO010000025">
    <property type="protein sequence ID" value="MBC3214576.1"/>
    <property type="molecule type" value="Genomic_DNA"/>
</dbReference>
<protein>
    <submittedName>
        <fullName evidence="1">YhcH/YjgK/YiaL family protein</fullName>
    </submittedName>
</protein>
<sequence length="159" mass="17954">MIFGHIAHTAAEHYPPAIAKAVAYLQNTDFTILSAGRYEDPQTGYVVQVLDLHTQHKDELRPEVHRKNIDVQFLVSGTELIGVAADRGNNVIHQELLAQRDIIFYQDVEDESWLTMQPGNFAVFYPQDVHRPACINQTSCDIRKVVVKIPITLLSSTMN</sequence>
<organism evidence="1 2">
    <name type="scientific">Serratia fonticola</name>
    <dbReference type="NCBI Taxonomy" id="47917"/>
    <lineage>
        <taxon>Bacteria</taxon>
        <taxon>Pseudomonadati</taxon>
        <taxon>Pseudomonadota</taxon>
        <taxon>Gammaproteobacteria</taxon>
        <taxon>Enterobacterales</taxon>
        <taxon>Yersiniaceae</taxon>
        <taxon>Serratia</taxon>
    </lineage>
</organism>
<dbReference type="InterPro" id="IPR004375">
    <property type="entry name" value="NanQ/TabA/YiaL"/>
</dbReference>
<accession>A0AAW3WUW8</accession>
<dbReference type="Gene3D" id="2.60.120.370">
    <property type="entry name" value="YhcH/YjgK/YiaL"/>
    <property type="match status" value="1"/>
</dbReference>
<evidence type="ECO:0000313" key="1">
    <source>
        <dbReference type="EMBL" id="MBC3214576.1"/>
    </source>
</evidence>
<dbReference type="RefSeq" id="WP_059200897.1">
    <property type="nucleotide sequence ID" value="NZ_CAMISK010000008.1"/>
</dbReference>
<reference evidence="1" key="1">
    <citation type="submission" date="2020-08" db="EMBL/GenBank/DDBJ databases">
        <title>Food and environmental bacterial isolates.</title>
        <authorList>
            <person name="Richter L."/>
            <person name="Du Plessis E.M."/>
            <person name="Duvenage S."/>
            <person name="Allam M."/>
            <person name="Korsten L."/>
        </authorList>
    </citation>
    <scope>NUCLEOTIDE SEQUENCE</scope>
    <source>
        <strain evidence="1">UPMP2127</strain>
    </source>
</reference>
<dbReference type="NCBIfam" id="TIGR00022">
    <property type="entry name" value="YhcH/YjgK/YiaL family protein"/>
    <property type="match status" value="1"/>
</dbReference>
<gene>
    <name evidence="1" type="ORF">H8J20_20750</name>
</gene>
<dbReference type="PANTHER" id="PTHR34986:SF1">
    <property type="entry name" value="PROTEIN YIAL"/>
    <property type="match status" value="1"/>
</dbReference>
<dbReference type="Proteomes" id="UP000659084">
    <property type="component" value="Unassembled WGS sequence"/>
</dbReference>
<dbReference type="InterPro" id="IPR037012">
    <property type="entry name" value="NanQ/TabA/YiaL_sf"/>
</dbReference>
<dbReference type="GO" id="GO:0005829">
    <property type="term" value="C:cytosol"/>
    <property type="evidence" value="ECO:0007669"/>
    <property type="project" value="TreeGrafter"/>
</dbReference>
<name>A0AAW3WUW8_SERFO</name>
<dbReference type="AlphaFoldDB" id="A0AAW3WUW8"/>
<dbReference type="Pfam" id="PF04074">
    <property type="entry name" value="DUF386"/>
    <property type="match status" value="1"/>
</dbReference>
<proteinExistence type="predicted"/>
<comment type="caution">
    <text evidence="1">The sequence shown here is derived from an EMBL/GenBank/DDBJ whole genome shotgun (WGS) entry which is preliminary data.</text>
</comment>